<feature type="region of interest" description="Disordered" evidence="1">
    <location>
        <begin position="134"/>
        <end position="168"/>
    </location>
</feature>
<gene>
    <name evidence="2" type="ORF">QIT00_18815</name>
</gene>
<evidence type="ECO:0000313" key="2">
    <source>
        <dbReference type="EMBL" id="MDI3420581.1"/>
    </source>
</evidence>
<keyword evidence="3" id="KW-1185">Reference proteome</keyword>
<proteinExistence type="predicted"/>
<protein>
    <submittedName>
        <fullName evidence="2">Uncharacterized protein</fullName>
    </submittedName>
</protein>
<feature type="compositionally biased region" description="Basic and acidic residues" evidence="1">
    <location>
        <begin position="141"/>
        <end position="168"/>
    </location>
</feature>
<evidence type="ECO:0000256" key="1">
    <source>
        <dbReference type="SAM" id="MobiDB-lite"/>
    </source>
</evidence>
<reference evidence="2 3" key="1">
    <citation type="submission" date="2023-05" db="EMBL/GenBank/DDBJ databases">
        <title>Draft genome sequence of Streptomyces sp. B-S-A12 isolated from a cave soil in Thailand.</title>
        <authorList>
            <person name="Chamroensaksri N."/>
            <person name="Muangham S."/>
        </authorList>
    </citation>
    <scope>NUCLEOTIDE SEQUENCE [LARGE SCALE GENOMIC DNA]</scope>
    <source>
        <strain evidence="2 3">B-S-A12</strain>
    </source>
</reference>
<organism evidence="2 3">
    <name type="scientific">Streptomyces luteolus</name>
    <dbReference type="NCBI Taxonomy" id="3043615"/>
    <lineage>
        <taxon>Bacteria</taxon>
        <taxon>Bacillati</taxon>
        <taxon>Actinomycetota</taxon>
        <taxon>Actinomycetes</taxon>
        <taxon>Kitasatosporales</taxon>
        <taxon>Streptomycetaceae</taxon>
        <taxon>Streptomyces</taxon>
    </lineage>
</organism>
<accession>A0ABT6SYB1</accession>
<name>A0ABT6SYB1_9ACTN</name>
<evidence type="ECO:0000313" key="3">
    <source>
        <dbReference type="Proteomes" id="UP001237105"/>
    </source>
</evidence>
<dbReference type="Proteomes" id="UP001237105">
    <property type="component" value="Unassembled WGS sequence"/>
</dbReference>
<comment type="caution">
    <text evidence="2">The sequence shown here is derived from an EMBL/GenBank/DDBJ whole genome shotgun (WGS) entry which is preliminary data.</text>
</comment>
<dbReference type="EMBL" id="JASCIS010000017">
    <property type="protein sequence ID" value="MDI3420581.1"/>
    <property type="molecule type" value="Genomic_DNA"/>
</dbReference>
<sequence>MTPTLKNKVTDPDGDKSTVTFEVWTTDAAGKPKTKVNLNNDNPYGVIVSEPVASGKNAEITVPWGKLSPGQTYTFHTSAHDGSLYETEWSPWAKFKLRERAVDIILPAPDKAAPNPAHDDSWQPMPGWGTVDWSNPARKTTKPEREEHCETSTDGKSEKCLNTRPATKDDLEVAEEARSKMKSTRALTPPLHAECEDVSVGKYLSLLKRDRACMYQVLDVSLKDKATNQEEHFQRFLTSYQMQTDMAGKSIQLWSRLTPMPMPEGKKPFPAQPGAIKLTISPQCEGCEDKPSYDWSGQLMWGGSFDIDPHEETGTETLTWSGAVTDAASTKDIKRTLMMSFAPYGQFSTSVPGNWDVSESHGQIGNPAYVRCDTVYTKPGCVMPQYMPGYVFNTKKTPAAAAHAWLMQEKIRGQAPLNYLPDRRGTTGVHGERNAFDRDPDANRKVICPDGWAKDHGHPGTTAVTDISSGDLPSCDEFTFAASYQSGGMPKAMKPAHIEGGQTAPVGSGDECLQTFSRKLTSSGNWHLFDDDRQAAPTFNEKCGRSTMSGWINSTSMSRFPAFAKKFHLLDQDAYFVRTPGFEKCDASGAVVKCDIR</sequence>
<feature type="region of interest" description="Disordered" evidence="1">
    <location>
        <begin position="423"/>
        <end position="442"/>
    </location>
</feature>
<dbReference type="RefSeq" id="WP_282536448.1">
    <property type="nucleotide sequence ID" value="NZ_JASCIS010000017.1"/>
</dbReference>